<name>A0A0E9TAW7_ANGAN</name>
<protein>
    <submittedName>
        <fullName evidence="1">Uncharacterized protein</fullName>
    </submittedName>
</protein>
<reference evidence="1" key="1">
    <citation type="submission" date="2014-11" db="EMBL/GenBank/DDBJ databases">
        <authorList>
            <person name="Amaro Gonzalez C."/>
        </authorList>
    </citation>
    <scope>NUCLEOTIDE SEQUENCE</scope>
</reference>
<proteinExistence type="predicted"/>
<reference evidence="1" key="2">
    <citation type="journal article" date="2015" name="Fish Shellfish Immunol.">
        <title>Early steps in the European eel (Anguilla anguilla)-Vibrio vulnificus interaction in the gills: Role of the RtxA13 toxin.</title>
        <authorList>
            <person name="Callol A."/>
            <person name="Pajuelo D."/>
            <person name="Ebbesson L."/>
            <person name="Teles M."/>
            <person name="MacKenzie S."/>
            <person name="Amaro C."/>
        </authorList>
    </citation>
    <scope>NUCLEOTIDE SEQUENCE</scope>
</reference>
<organism evidence="1">
    <name type="scientific">Anguilla anguilla</name>
    <name type="common">European freshwater eel</name>
    <name type="synonym">Muraena anguilla</name>
    <dbReference type="NCBI Taxonomy" id="7936"/>
    <lineage>
        <taxon>Eukaryota</taxon>
        <taxon>Metazoa</taxon>
        <taxon>Chordata</taxon>
        <taxon>Craniata</taxon>
        <taxon>Vertebrata</taxon>
        <taxon>Euteleostomi</taxon>
        <taxon>Actinopterygii</taxon>
        <taxon>Neopterygii</taxon>
        <taxon>Teleostei</taxon>
        <taxon>Anguilliformes</taxon>
        <taxon>Anguillidae</taxon>
        <taxon>Anguilla</taxon>
    </lineage>
</organism>
<evidence type="ECO:0000313" key="1">
    <source>
        <dbReference type="EMBL" id="JAH50736.1"/>
    </source>
</evidence>
<accession>A0A0E9TAW7</accession>
<dbReference type="EMBL" id="GBXM01057841">
    <property type="protein sequence ID" value="JAH50736.1"/>
    <property type="molecule type" value="Transcribed_RNA"/>
</dbReference>
<dbReference type="AlphaFoldDB" id="A0A0E9TAW7"/>
<sequence>MSRIWYIYTEVTGTRVQCQELTIYTVCTATEKH</sequence>